<gene>
    <name evidence="1" type="ORF">XELAEV_18031386mg</name>
</gene>
<dbReference type="EMBL" id="CM004476">
    <property type="protein sequence ID" value="OCT76191.1"/>
    <property type="molecule type" value="Genomic_DNA"/>
</dbReference>
<organism evidence="1 2">
    <name type="scientific">Xenopus laevis</name>
    <name type="common">African clawed frog</name>
    <dbReference type="NCBI Taxonomy" id="8355"/>
    <lineage>
        <taxon>Eukaryota</taxon>
        <taxon>Metazoa</taxon>
        <taxon>Chordata</taxon>
        <taxon>Craniata</taxon>
        <taxon>Vertebrata</taxon>
        <taxon>Euteleostomi</taxon>
        <taxon>Amphibia</taxon>
        <taxon>Batrachia</taxon>
        <taxon>Anura</taxon>
        <taxon>Pipoidea</taxon>
        <taxon>Pipidae</taxon>
        <taxon>Xenopodinae</taxon>
        <taxon>Xenopus</taxon>
        <taxon>Xenopus</taxon>
    </lineage>
</organism>
<evidence type="ECO:0000313" key="1">
    <source>
        <dbReference type="EMBL" id="OCT76191.1"/>
    </source>
</evidence>
<dbReference type="AlphaFoldDB" id="A0A974CP52"/>
<sequence>MFFHTSSSDAAQVCVGSSLCKNRCCFGSPFQINTPLFKILRIRASAKTQRRKNWSEGQCVHEMYYLTDKQVTLIIIIISYHLLC</sequence>
<evidence type="ECO:0000313" key="2">
    <source>
        <dbReference type="Proteomes" id="UP000694892"/>
    </source>
</evidence>
<protein>
    <submittedName>
        <fullName evidence="1">Uncharacterized protein</fullName>
    </submittedName>
</protein>
<proteinExistence type="predicted"/>
<reference evidence="2" key="1">
    <citation type="journal article" date="2016" name="Nature">
        <title>Genome evolution in the allotetraploid frog Xenopus laevis.</title>
        <authorList>
            <person name="Session A.M."/>
            <person name="Uno Y."/>
            <person name="Kwon T."/>
            <person name="Chapman J.A."/>
            <person name="Toyoda A."/>
            <person name="Takahashi S."/>
            <person name="Fukui A."/>
            <person name="Hikosaka A."/>
            <person name="Suzuki A."/>
            <person name="Kondo M."/>
            <person name="van Heeringen S.J."/>
            <person name="Quigley I."/>
            <person name="Heinz S."/>
            <person name="Ogino H."/>
            <person name="Ochi H."/>
            <person name="Hellsten U."/>
            <person name="Lyons J.B."/>
            <person name="Simakov O."/>
            <person name="Putnam N."/>
            <person name="Stites J."/>
            <person name="Kuroki Y."/>
            <person name="Tanaka T."/>
            <person name="Michiue T."/>
            <person name="Watanabe M."/>
            <person name="Bogdanovic O."/>
            <person name="Lister R."/>
            <person name="Georgiou G."/>
            <person name="Paranjpe S.S."/>
            <person name="van Kruijsbergen I."/>
            <person name="Shu S."/>
            <person name="Carlson J."/>
            <person name="Kinoshita T."/>
            <person name="Ohta Y."/>
            <person name="Mawaribuchi S."/>
            <person name="Jenkins J."/>
            <person name="Grimwood J."/>
            <person name="Schmutz J."/>
            <person name="Mitros T."/>
            <person name="Mozaffari S.V."/>
            <person name="Suzuki Y."/>
            <person name="Haramoto Y."/>
            <person name="Yamamoto T.S."/>
            <person name="Takagi C."/>
            <person name="Heald R."/>
            <person name="Miller K."/>
            <person name="Haudenschild C."/>
            <person name="Kitzman J."/>
            <person name="Nakayama T."/>
            <person name="Izutsu Y."/>
            <person name="Robert J."/>
            <person name="Fortriede J."/>
            <person name="Burns K."/>
            <person name="Lotay V."/>
            <person name="Karimi K."/>
            <person name="Yasuoka Y."/>
            <person name="Dichmann D.S."/>
            <person name="Flajnik M.F."/>
            <person name="Houston D.W."/>
            <person name="Shendure J."/>
            <person name="DuPasquier L."/>
            <person name="Vize P.D."/>
            <person name="Zorn A.M."/>
            <person name="Ito M."/>
            <person name="Marcotte E.M."/>
            <person name="Wallingford J.B."/>
            <person name="Ito Y."/>
            <person name="Asashima M."/>
            <person name="Ueno N."/>
            <person name="Matsuda Y."/>
            <person name="Veenstra G.J."/>
            <person name="Fujiyama A."/>
            <person name="Harland R.M."/>
            <person name="Taira M."/>
            <person name="Rokhsar D.S."/>
        </authorList>
    </citation>
    <scope>NUCLEOTIDE SEQUENCE [LARGE SCALE GENOMIC DNA]</scope>
    <source>
        <strain evidence="2">J</strain>
    </source>
</reference>
<accession>A0A974CP52</accession>
<dbReference type="Proteomes" id="UP000694892">
    <property type="component" value="Chromosome 6L"/>
</dbReference>
<name>A0A974CP52_XENLA</name>